<dbReference type="Gene3D" id="3.30.70.920">
    <property type="match status" value="1"/>
</dbReference>
<dbReference type="InterPro" id="IPR011008">
    <property type="entry name" value="Dimeric_a/b-barrel"/>
</dbReference>
<evidence type="ECO:0000313" key="5">
    <source>
        <dbReference type="EMBL" id="RED45539.1"/>
    </source>
</evidence>
<accession>A0A3D9H7U3</accession>
<dbReference type="SUPFAM" id="SSF54909">
    <property type="entry name" value="Dimeric alpha+beta barrel"/>
    <property type="match status" value="1"/>
</dbReference>
<dbReference type="PANTHER" id="PTHR30154">
    <property type="entry name" value="LEUCINE-RESPONSIVE REGULATORY PROTEIN"/>
    <property type="match status" value="1"/>
</dbReference>
<dbReference type="GO" id="GO:0005829">
    <property type="term" value="C:cytosol"/>
    <property type="evidence" value="ECO:0007669"/>
    <property type="project" value="TreeGrafter"/>
</dbReference>
<dbReference type="PANTHER" id="PTHR30154:SF34">
    <property type="entry name" value="TRANSCRIPTIONAL REGULATOR AZLB"/>
    <property type="match status" value="1"/>
</dbReference>
<dbReference type="EMBL" id="QRDV01000002">
    <property type="protein sequence ID" value="RED45539.1"/>
    <property type="molecule type" value="Genomic_DNA"/>
</dbReference>
<evidence type="ECO:0000256" key="2">
    <source>
        <dbReference type="ARBA" id="ARBA00023125"/>
    </source>
</evidence>
<evidence type="ECO:0000313" key="6">
    <source>
        <dbReference type="Proteomes" id="UP000256980"/>
    </source>
</evidence>
<gene>
    <name evidence="5" type="ORF">DFQ10_102415</name>
</gene>
<dbReference type="Pfam" id="PF13404">
    <property type="entry name" value="HTH_AsnC-type"/>
    <property type="match status" value="1"/>
</dbReference>
<dbReference type="Gene3D" id="1.10.10.10">
    <property type="entry name" value="Winged helix-like DNA-binding domain superfamily/Winged helix DNA-binding domain"/>
    <property type="match status" value="1"/>
</dbReference>
<dbReference type="GO" id="GO:0043565">
    <property type="term" value="F:sequence-specific DNA binding"/>
    <property type="evidence" value="ECO:0007669"/>
    <property type="project" value="InterPro"/>
</dbReference>
<organism evidence="5 6">
    <name type="scientific">Winogradskyella eximia</name>
    <dbReference type="NCBI Taxonomy" id="262006"/>
    <lineage>
        <taxon>Bacteria</taxon>
        <taxon>Pseudomonadati</taxon>
        <taxon>Bacteroidota</taxon>
        <taxon>Flavobacteriia</taxon>
        <taxon>Flavobacteriales</taxon>
        <taxon>Flavobacteriaceae</taxon>
        <taxon>Winogradskyella</taxon>
    </lineage>
</organism>
<keyword evidence="3" id="KW-0804">Transcription</keyword>
<name>A0A3D9H7U3_9FLAO</name>
<evidence type="ECO:0000256" key="1">
    <source>
        <dbReference type="ARBA" id="ARBA00023015"/>
    </source>
</evidence>
<sequence length="178" mass="20746">MIVDFASFIIVKFEYCTIISEKITIMIFDAIDSKLLHLLQTDSKQTNKALSLQLNLSVTAVYERIRKLEKTGIVKQYVALVDKTKVKKDFVAFCHIKLVQHTQDYVVKFEREVIQLNEVLECYHLSGDYDYLVKVLVKDMKAFREFMVEKLTKIDHIGSTHSMFMINEVKHTTAISFQ</sequence>
<dbReference type="AlphaFoldDB" id="A0A3D9H7U3"/>
<dbReference type="InterPro" id="IPR036388">
    <property type="entry name" value="WH-like_DNA-bd_sf"/>
</dbReference>
<dbReference type="PRINTS" id="PR00033">
    <property type="entry name" value="HTHASNC"/>
</dbReference>
<dbReference type="Pfam" id="PF01037">
    <property type="entry name" value="AsnC_trans_reg"/>
    <property type="match status" value="1"/>
</dbReference>
<evidence type="ECO:0000259" key="4">
    <source>
        <dbReference type="PROSITE" id="PS50956"/>
    </source>
</evidence>
<dbReference type="Proteomes" id="UP000256980">
    <property type="component" value="Unassembled WGS sequence"/>
</dbReference>
<evidence type="ECO:0000256" key="3">
    <source>
        <dbReference type="ARBA" id="ARBA00023163"/>
    </source>
</evidence>
<comment type="caution">
    <text evidence="5">The sequence shown here is derived from an EMBL/GenBank/DDBJ whole genome shotgun (WGS) entry which is preliminary data.</text>
</comment>
<dbReference type="InterPro" id="IPR019888">
    <property type="entry name" value="Tscrpt_reg_AsnC-like"/>
</dbReference>
<dbReference type="InterPro" id="IPR011991">
    <property type="entry name" value="ArsR-like_HTH"/>
</dbReference>
<dbReference type="InterPro" id="IPR000485">
    <property type="entry name" value="AsnC-type_HTH_dom"/>
</dbReference>
<dbReference type="PROSITE" id="PS50956">
    <property type="entry name" value="HTH_ASNC_2"/>
    <property type="match status" value="1"/>
</dbReference>
<dbReference type="InterPro" id="IPR019887">
    <property type="entry name" value="Tscrpt_reg_AsnC/Lrp_C"/>
</dbReference>
<dbReference type="InterPro" id="IPR019885">
    <property type="entry name" value="Tscrpt_reg_HTH_AsnC-type_CS"/>
</dbReference>
<feature type="domain" description="HTH asnC-type" evidence="4">
    <location>
        <begin position="28"/>
        <end position="91"/>
    </location>
</feature>
<dbReference type="SUPFAM" id="SSF46785">
    <property type="entry name" value="Winged helix' DNA-binding domain"/>
    <property type="match status" value="1"/>
</dbReference>
<keyword evidence="6" id="KW-1185">Reference proteome</keyword>
<dbReference type="SMART" id="SM00344">
    <property type="entry name" value="HTH_ASNC"/>
    <property type="match status" value="1"/>
</dbReference>
<dbReference type="PROSITE" id="PS00519">
    <property type="entry name" value="HTH_ASNC_1"/>
    <property type="match status" value="1"/>
</dbReference>
<keyword evidence="2" id="KW-0238">DNA-binding</keyword>
<keyword evidence="1" id="KW-0805">Transcription regulation</keyword>
<dbReference type="InterPro" id="IPR036390">
    <property type="entry name" value="WH_DNA-bd_sf"/>
</dbReference>
<dbReference type="CDD" id="cd00090">
    <property type="entry name" value="HTH_ARSR"/>
    <property type="match status" value="1"/>
</dbReference>
<reference evidence="5 6" key="1">
    <citation type="submission" date="2018-07" db="EMBL/GenBank/DDBJ databases">
        <title>Genomic Encyclopedia of Type Strains, Phase III (KMG-III): the genomes of soil and plant-associated and newly described type strains.</title>
        <authorList>
            <person name="Whitman W."/>
        </authorList>
    </citation>
    <scope>NUCLEOTIDE SEQUENCE [LARGE SCALE GENOMIC DNA]</scope>
    <source>
        <strain evidence="5 6">CECT 7946</strain>
    </source>
</reference>
<protein>
    <submittedName>
        <fullName evidence="5">AsnC family transcriptional regulator</fullName>
    </submittedName>
</protein>
<proteinExistence type="predicted"/>
<dbReference type="GO" id="GO:0043200">
    <property type="term" value="P:response to amino acid"/>
    <property type="evidence" value="ECO:0007669"/>
    <property type="project" value="TreeGrafter"/>
</dbReference>
<dbReference type="GO" id="GO:0006355">
    <property type="term" value="P:regulation of DNA-templated transcription"/>
    <property type="evidence" value="ECO:0007669"/>
    <property type="project" value="UniProtKB-ARBA"/>
</dbReference>